<dbReference type="InterPro" id="IPR056798">
    <property type="entry name" value="ADH_Fe_C"/>
</dbReference>
<dbReference type="Pfam" id="PF00465">
    <property type="entry name" value="Fe-ADH"/>
    <property type="match status" value="1"/>
</dbReference>
<reference evidence="7" key="1">
    <citation type="journal article" date="2019" name="Int. J. Syst. Evol. Microbiol.">
        <title>The Global Catalogue of Microorganisms (GCM) 10K type strain sequencing project: providing services to taxonomists for standard genome sequencing and annotation.</title>
        <authorList>
            <consortium name="The Broad Institute Genomics Platform"/>
            <consortium name="The Broad Institute Genome Sequencing Center for Infectious Disease"/>
            <person name="Wu L."/>
            <person name="Ma J."/>
        </authorList>
    </citation>
    <scope>NUCLEOTIDE SEQUENCE [LARGE SCALE GENOMIC DNA]</scope>
    <source>
        <strain evidence="7">NBRC 105857</strain>
    </source>
</reference>
<evidence type="ECO:0000256" key="1">
    <source>
        <dbReference type="ARBA" id="ARBA00007358"/>
    </source>
</evidence>
<dbReference type="InterPro" id="IPR001670">
    <property type="entry name" value="ADH_Fe/GldA"/>
</dbReference>
<dbReference type="Proteomes" id="UP001156664">
    <property type="component" value="Unassembled WGS sequence"/>
</dbReference>
<name>A0ABQ5YW43_9BURK</name>
<evidence type="ECO:0000256" key="3">
    <source>
        <dbReference type="SAM" id="Phobius"/>
    </source>
</evidence>
<feature type="domain" description="Alcohol dehydrogenase iron-type/glycerol dehydrogenase GldA" evidence="4">
    <location>
        <begin position="41"/>
        <end position="205"/>
    </location>
</feature>
<keyword evidence="3" id="KW-0472">Membrane</keyword>
<dbReference type="PANTHER" id="PTHR11496">
    <property type="entry name" value="ALCOHOL DEHYDROGENASE"/>
    <property type="match status" value="1"/>
</dbReference>
<dbReference type="Gene3D" id="3.40.50.1970">
    <property type="match status" value="1"/>
</dbReference>
<evidence type="ECO:0000259" key="4">
    <source>
        <dbReference type="Pfam" id="PF00465"/>
    </source>
</evidence>
<keyword evidence="7" id="KW-1185">Reference proteome</keyword>
<protein>
    <submittedName>
        <fullName evidence="6">Alcohol dehydrogenase</fullName>
    </submittedName>
</protein>
<dbReference type="CDD" id="cd08189">
    <property type="entry name" value="Fe-ADH-like"/>
    <property type="match status" value="1"/>
</dbReference>
<accession>A0ABQ5YW43</accession>
<keyword evidence="2" id="KW-0560">Oxidoreductase</keyword>
<dbReference type="SUPFAM" id="SSF56796">
    <property type="entry name" value="Dehydroquinate synthase-like"/>
    <property type="match status" value="1"/>
</dbReference>
<keyword evidence="3" id="KW-1133">Transmembrane helix</keyword>
<organism evidence="6 7">
    <name type="scientific">Limnobacter litoralis</name>
    <dbReference type="NCBI Taxonomy" id="481366"/>
    <lineage>
        <taxon>Bacteria</taxon>
        <taxon>Pseudomonadati</taxon>
        <taxon>Pseudomonadota</taxon>
        <taxon>Betaproteobacteria</taxon>
        <taxon>Burkholderiales</taxon>
        <taxon>Burkholderiaceae</taxon>
        <taxon>Limnobacter</taxon>
    </lineage>
</organism>
<sequence length="413" mass="45115">MLETKTGDKHMLHTLEVIFLRIYMVIFKAVTFIMPFKWPQTFEGPDSSLTLVRAMAQRGYKRVLIVTDAVLVKLGVLDKMKAELEKLGVTYAIYDGVEPNPTVAQIEAGYDILVQNRCEAILAVGGGSPIDAAKMIGARAKNKKPIVKMTGLFRVWRGMLPLFAVPTTAGTGSECTIAAVVTDPEQKRKLPAMDLKLMPTAAALDGALMTGLPAHITAATGMDALTHAVEAYISRNAMKRTDEKGVEAVQLIMKYLDTAVTDGSNIEARQKMARASHLAGIAFTQAGVGYVHAIAHKFGAMYHTPHGLANAIVMPYVLDYSLPDCTARLAELARYCHIGLSTGSDQQQAEAFIQRIRDMNAKFGIPTKLSTLKQEDIREIAKSALNEARFTYAVPRYMTMPVAEGLIRQMLPA</sequence>
<feature type="transmembrane region" description="Helical" evidence="3">
    <location>
        <begin position="20"/>
        <end position="38"/>
    </location>
</feature>
<feature type="domain" description="Fe-containing alcohol dehydrogenase-like C-terminal" evidence="5">
    <location>
        <begin position="217"/>
        <end position="400"/>
    </location>
</feature>
<comment type="similarity">
    <text evidence="1">Belongs to the iron-containing alcohol dehydrogenase family.</text>
</comment>
<evidence type="ECO:0000256" key="2">
    <source>
        <dbReference type="ARBA" id="ARBA00023002"/>
    </source>
</evidence>
<gene>
    <name evidence="6" type="ORF">GCM10007875_22240</name>
</gene>
<dbReference type="PANTHER" id="PTHR11496:SF102">
    <property type="entry name" value="ALCOHOL DEHYDROGENASE 4"/>
    <property type="match status" value="1"/>
</dbReference>
<dbReference type="InterPro" id="IPR039697">
    <property type="entry name" value="Alcohol_dehydrogenase_Fe"/>
</dbReference>
<dbReference type="Pfam" id="PF25137">
    <property type="entry name" value="ADH_Fe_C"/>
    <property type="match status" value="1"/>
</dbReference>
<evidence type="ECO:0000313" key="7">
    <source>
        <dbReference type="Proteomes" id="UP001156664"/>
    </source>
</evidence>
<proteinExistence type="inferred from homology"/>
<dbReference type="Gene3D" id="1.20.1090.10">
    <property type="entry name" value="Dehydroquinate synthase-like - alpha domain"/>
    <property type="match status" value="1"/>
</dbReference>
<evidence type="ECO:0000313" key="6">
    <source>
        <dbReference type="EMBL" id="GLR27133.1"/>
    </source>
</evidence>
<dbReference type="EMBL" id="BSOJ01000027">
    <property type="protein sequence ID" value="GLR27133.1"/>
    <property type="molecule type" value="Genomic_DNA"/>
</dbReference>
<evidence type="ECO:0000259" key="5">
    <source>
        <dbReference type="Pfam" id="PF25137"/>
    </source>
</evidence>
<comment type="caution">
    <text evidence="6">The sequence shown here is derived from an EMBL/GenBank/DDBJ whole genome shotgun (WGS) entry which is preliminary data.</text>
</comment>
<keyword evidence="3" id="KW-0812">Transmembrane</keyword>